<sequence length="245" mass="27743">MLKNITHQIRHFPRAECQTNKNSLCSELNTLSTLISKQLHSSAINASSPKGEKILQAIFAPKRQLRSKLPFKFPTKLSLRKEKPVYVTRSLYNDTKTEEWVCHDRSLPIEFSVKKGPKYTEVTQTKITNQSGPIVSLRGYGIIGERTVEGKLITKSRHYDDGRFTRSIVRKVRKVNKYDDGAVFTEERTETCVPDTDPNAPPGALIQTGELVKERSAPFKLKGDLYDNSCNNFLQISSLEASKIK</sequence>
<dbReference type="EMBL" id="KV454211">
    <property type="protein sequence ID" value="ODQ58922.1"/>
    <property type="molecule type" value="Genomic_DNA"/>
</dbReference>
<dbReference type="GeneID" id="30202142"/>
<protein>
    <submittedName>
        <fullName evidence="1">Uncharacterized protein</fullName>
    </submittedName>
</protein>
<proteinExistence type="predicted"/>
<organism evidence="1 2">
    <name type="scientific">Wickerhamomyces anomalus (strain ATCC 58044 / CBS 1984 / NCYC 433 / NRRL Y-366-8)</name>
    <name type="common">Yeast</name>
    <name type="synonym">Hansenula anomala</name>
    <dbReference type="NCBI Taxonomy" id="683960"/>
    <lineage>
        <taxon>Eukaryota</taxon>
        <taxon>Fungi</taxon>
        <taxon>Dikarya</taxon>
        <taxon>Ascomycota</taxon>
        <taxon>Saccharomycotina</taxon>
        <taxon>Saccharomycetes</taxon>
        <taxon>Phaffomycetales</taxon>
        <taxon>Wickerhamomycetaceae</taxon>
        <taxon>Wickerhamomyces</taxon>
    </lineage>
</organism>
<dbReference type="RefSeq" id="XP_019038129.1">
    <property type="nucleotide sequence ID" value="XM_019184896.1"/>
</dbReference>
<keyword evidence="2" id="KW-1185">Reference proteome</keyword>
<dbReference type="Proteomes" id="UP000094112">
    <property type="component" value="Unassembled WGS sequence"/>
</dbReference>
<reference evidence="1 2" key="1">
    <citation type="journal article" date="2016" name="Proc. Natl. Acad. Sci. U.S.A.">
        <title>Comparative genomics of biotechnologically important yeasts.</title>
        <authorList>
            <person name="Riley R."/>
            <person name="Haridas S."/>
            <person name="Wolfe K.H."/>
            <person name="Lopes M.R."/>
            <person name="Hittinger C.T."/>
            <person name="Goeker M."/>
            <person name="Salamov A.A."/>
            <person name="Wisecaver J.H."/>
            <person name="Long T.M."/>
            <person name="Calvey C.H."/>
            <person name="Aerts A.L."/>
            <person name="Barry K.W."/>
            <person name="Choi C."/>
            <person name="Clum A."/>
            <person name="Coughlan A.Y."/>
            <person name="Deshpande S."/>
            <person name="Douglass A.P."/>
            <person name="Hanson S.J."/>
            <person name="Klenk H.-P."/>
            <person name="LaButti K.M."/>
            <person name="Lapidus A."/>
            <person name="Lindquist E.A."/>
            <person name="Lipzen A.M."/>
            <person name="Meier-Kolthoff J.P."/>
            <person name="Ohm R.A."/>
            <person name="Otillar R.P."/>
            <person name="Pangilinan J.L."/>
            <person name="Peng Y."/>
            <person name="Rokas A."/>
            <person name="Rosa C.A."/>
            <person name="Scheuner C."/>
            <person name="Sibirny A.A."/>
            <person name="Slot J.C."/>
            <person name="Stielow J.B."/>
            <person name="Sun H."/>
            <person name="Kurtzman C.P."/>
            <person name="Blackwell M."/>
            <person name="Grigoriev I.V."/>
            <person name="Jeffries T.W."/>
        </authorList>
    </citation>
    <scope>NUCLEOTIDE SEQUENCE [LARGE SCALE GENOMIC DNA]</scope>
    <source>
        <strain evidence="2">ATCC 58044 / CBS 1984 / NCYC 433 / NRRL Y-366-8</strain>
    </source>
</reference>
<dbReference type="AlphaFoldDB" id="A0A1E3P1Y8"/>
<accession>A0A1E3P1Y8</accession>
<gene>
    <name evidence="1" type="ORF">WICANDRAFT_79467</name>
</gene>
<evidence type="ECO:0000313" key="2">
    <source>
        <dbReference type="Proteomes" id="UP000094112"/>
    </source>
</evidence>
<evidence type="ECO:0000313" key="1">
    <source>
        <dbReference type="EMBL" id="ODQ58922.1"/>
    </source>
</evidence>
<name>A0A1E3P1Y8_WICAA</name>